<reference evidence="8" key="1">
    <citation type="submission" date="2017-02" db="EMBL/GenBank/DDBJ databases">
        <authorList>
            <person name="Varghese N."/>
            <person name="Submissions S."/>
        </authorList>
    </citation>
    <scope>NUCLEOTIDE SEQUENCE [LARGE SCALE GENOMIC DNA]</scope>
    <source>
        <strain evidence="8">DSM 18108</strain>
    </source>
</reference>
<feature type="domain" description="LamG-like jellyroll fold" evidence="6">
    <location>
        <begin position="324"/>
        <end position="451"/>
    </location>
</feature>
<evidence type="ECO:0000313" key="8">
    <source>
        <dbReference type="Proteomes" id="UP000190166"/>
    </source>
</evidence>
<dbReference type="InterPro" id="IPR006558">
    <property type="entry name" value="LamG-like"/>
</dbReference>
<dbReference type="GO" id="GO:0004553">
    <property type="term" value="F:hydrolase activity, hydrolyzing O-glycosyl compounds"/>
    <property type="evidence" value="ECO:0007669"/>
    <property type="project" value="UniProtKB-ARBA"/>
</dbReference>
<feature type="transmembrane region" description="Helical" evidence="5">
    <location>
        <begin position="630"/>
        <end position="653"/>
    </location>
</feature>
<evidence type="ECO:0000259" key="6">
    <source>
        <dbReference type="SMART" id="SM00560"/>
    </source>
</evidence>
<evidence type="ECO:0000256" key="5">
    <source>
        <dbReference type="SAM" id="Phobius"/>
    </source>
</evidence>
<evidence type="ECO:0000256" key="4">
    <source>
        <dbReference type="SAM" id="MobiDB-lite"/>
    </source>
</evidence>
<dbReference type="GO" id="GO:0030246">
    <property type="term" value="F:carbohydrate binding"/>
    <property type="evidence" value="ECO:0007669"/>
    <property type="project" value="UniProtKB-KW"/>
</dbReference>
<name>A0A1T5NLH4_9BACT</name>
<proteinExistence type="predicted"/>
<organism evidence="7 8">
    <name type="scientific">Chitinophaga ginsengisegetis</name>
    <dbReference type="NCBI Taxonomy" id="393003"/>
    <lineage>
        <taxon>Bacteria</taxon>
        <taxon>Pseudomonadati</taxon>
        <taxon>Bacteroidota</taxon>
        <taxon>Chitinophagia</taxon>
        <taxon>Chitinophagales</taxon>
        <taxon>Chitinophagaceae</taxon>
        <taxon>Chitinophaga</taxon>
    </lineage>
</organism>
<keyword evidence="5" id="KW-1133">Transmembrane helix</keyword>
<keyword evidence="1" id="KW-0732">Signal</keyword>
<evidence type="ECO:0000313" key="7">
    <source>
        <dbReference type="EMBL" id="SKD00998.1"/>
    </source>
</evidence>
<dbReference type="EMBL" id="FUZZ01000001">
    <property type="protein sequence ID" value="SKD00998.1"/>
    <property type="molecule type" value="Genomic_DNA"/>
</dbReference>
<dbReference type="InterPro" id="IPR013320">
    <property type="entry name" value="ConA-like_dom_sf"/>
</dbReference>
<feature type="region of interest" description="Disordered" evidence="4">
    <location>
        <begin position="50"/>
        <end position="69"/>
    </location>
</feature>
<keyword evidence="3" id="KW-0175">Coiled coil</keyword>
<sequence length="770" mass="86196">MAHQADINTRYISLNRYLYPFSETLIYTLIQAGRSIDFCEEECAAASTEKNRSARLDNKQGVEPKNHNRVGPKNTLMNLGLTMRWGYSALQFNGTSYAHFPSGLLNNMKSFTFEATILSTTPTGTILCNASMGTGVYFNFSISDGYLYFEALNNNQKWFHVTSTTLLSLQEWHQVAVTFDSDRQLITLYQDGVEAGSTAVQGVPYQAIPLHTYIGVGKTQTSTGYQKFFNGQMARVAIWKSARSVFEIVEDALAIIPPPARTTDLVLWTDFTEMPTEDRSGNAIEISYSTPPPSYVYSIPSVGVTENGAIDCGVYPDYNFGGYHPYTIEGWFNPSSTADLAVLVAFEKDLHWQYYIQYDKLNQRIIAKRNSDGQAIYSKEQITEGRFYHFAVSYNGDTKMMSLYVNGNLQTAEYFPGGVANVAQGRLILGGIGFTGYFQNVRLWKDCLDQAELRQWILNDVITDPRLVANFDFTTTPPMDSMGHTVQLLGDAANMMATTTLELADRKAQLGVSMPINSSYFNNVEEKPLPLPTVIKPAVQPELSSAVHKEKTFTDLVSFWKLDEEKQNAFREVFEKAYAQAEEMLSENENLRKVYTRTDENGRTKIIYHDLRGDTLIYDRPIGEVTDCTIWWITFTFAISVKFLGIFLPLPVFSPYNQIPTKIFNLVVRNAKLLAKITALVGTTISVASGLGIITEMHREKVLWPILKFLIVSAGWFGLTAILTRAFTLATGIVAAEILAKFIVWAAQLTKLSLEYNGNCGKLAEKAAQG</sequence>
<dbReference type="Proteomes" id="UP000190166">
    <property type="component" value="Unassembled WGS sequence"/>
</dbReference>
<dbReference type="AlphaFoldDB" id="A0A1T5NLH4"/>
<protein>
    <submittedName>
        <fullName evidence="7">Concanavalin A-like lectin/glucanases superfamily protein</fullName>
    </submittedName>
</protein>
<feature type="coiled-coil region" evidence="3">
    <location>
        <begin position="571"/>
        <end position="601"/>
    </location>
</feature>
<dbReference type="Pfam" id="PF13385">
    <property type="entry name" value="Laminin_G_3"/>
    <property type="match status" value="2"/>
</dbReference>
<dbReference type="PANTHER" id="PTHR47635:SF2">
    <property type="entry name" value="LAMG-LIKE JELLYROLL FOLD DOMAIN-CONTAINING PROTEIN"/>
    <property type="match status" value="1"/>
</dbReference>
<dbReference type="InterPro" id="IPR001791">
    <property type="entry name" value="Laminin_G"/>
</dbReference>
<dbReference type="Gene3D" id="2.60.120.200">
    <property type="match status" value="2"/>
</dbReference>
<keyword evidence="7" id="KW-0430">Lectin</keyword>
<gene>
    <name evidence="7" type="ORF">SAMN05660461_2029</name>
</gene>
<keyword evidence="8" id="KW-1185">Reference proteome</keyword>
<keyword evidence="2" id="KW-1015">Disulfide bond</keyword>
<dbReference type="STRING" id="393003.SAMN05660461_2029"/>
<dbReference type="SUPFAM" id="SSF49899">
    <property type="entry name" value="Concanavalin A-like lectins/glucanases"/>
    <property type="match status" value="2"/>
</dbReference>
<dbReference type="GO" id="GO:0005975">
    <property type="term" value="P:carbohydrate metabolic process"/>
    <property type="evidence" value="ECO:0007669"/>
    <property type="project" value="UniProtKB-ARBA"/>
</dbReference>
<keyword evidence="5" id="KW-0812">Transmembrane</keyword>
<feature type="transmembrane region" description="Helical" evidence="5">
    <location>
        <begin position="673"/>
        <end position="695"/>
    </location>
</feature>
<evidence type="ECO:0000256" key="2">
    <source>
        <dbReference type="ARBA" id="ARBA00023157"/>
    </source>
</evidence>
<accession>A0A1T5NLH4</accession>
<evidence type="ECO:0000256" key="1">
    <source>
        <dbReference type="ARBA" id="ARBA00022729"/>
    </source>
</evidence>
<keyword evidence="5" id="KW-0472">Membrane</keyword>
<dbReference type="PANTHER" id="PTHR47635">
    <property type="entry name" value="CUB DOMAIN-CONTAINING PROTEIN"/>
    <property type="match status" value="1"/>
</dbReference>
<dbReference type="SMART" id="SM00560">
    <property type="entry name" value="LamGL"/>
    <property type="match status" value="1"/>
</dbReference>
<feature type="transmembrane region" description="Helical" evidence="5">
    <location>
        <begin position="726"/>
        <end position="747"/>
    </location>
</feature>
<feature type="compositionally biased region" description="Basic and acidic residues" evidence="4">
    <location>
        <begin position="50"/>
        <end position="66"/>
    </location>
</feature>
<evidence type="ECO:0000256" key="3">
    <source>
        <dbReference type="SAM" id="Coils"/>
    </source>
</evidence>
<feature type="transmembrane region" description="Helical" evidence="5">
    <location>
        <begin position="701"/>
        <end position="719"/>
    </location>
</feature>
<dbReference type="CDD" id="cd00110">
    <property type="entry name" value="LamG"/>
    <property type="match status" value="1"/>
</dbReference>